<keyword evidence="2" id="KW-0812">Transmembrane</keyword>
<dbReference type="OrthoDB" id="6361347at2759"/>
<evidence type="ECO:0000313" key="5">
    <source>
        <dbReference type="Proteomes" id="UP000011976"/>
    </source>
</evidence>
<dbReference type="InterPro" id="IPR037473">
    <property type="entry name" value="Lcp-like"/>
</dbReference>
<dbReference type="PANTHER" id="PTHR37539">
    <property type="entry name" value="SECRETED PROTEIN-RELATED"/>
    <property type="match status" value="1"/>
</dbReference>
<keyword evidence="2" id="KW-1133">Transmembrane helix</keyword>
<dbReference type="EMBL" id="DF196780">
    <property type="protein sequence ID" value="GAC75032.1"/>
    <property type="molecule type" value="Genomic_DNA"/>
</dbReference>
<evidence type="ECO:0000259" key="3">
    <source>
        <dbReference type="Pfam" id="PF09995"/>
    </source>
</evidence>
<feature type="compositionally biased region" description="Low complexity" evidence="1">
    <location>
        <begin position="379"/>
        <end position="402"/>
    </location>
</feature>
<protein>
    <recommendedName>
        <fullName evidence="3">ER-bound oxygenase mpaB/mpaB'/Rubber oxygenase catalytic domain-containing protein</fullName>
    </recommendedName>
</protein>
<dbReference type="AlphaFoldDB" id="M9MGA6"/>
<feature type="region of interest" description="Disordered" evidence="1">
    <location>
        <begin position="371"/>
        <end position="408"/>
    </location>
</feature>
<organism evidence="4 5">
    <name type="scientific">Pseudozyma antarctica (strain T-34)</name>
    <name type="common">Yeast</name>
    <name type="synonym">Candida antarctica</name>
    <dbReference type="NCBI Taxonomy" id="1151754"/>
    <lineage>
        <taxon>Eukaryota</taxon>
        <taxon>Fungi</taxon>
        <taxon>Dikarya</taxon>
        <taxon>Basidiomycota</taxon>
        <taxon>Ustilaginomycotina</taxon>
        <taxon>Ustilaginomycetes</taxon>
        <taxon>Ustilaginales</taxon>
        <taxon>Ustilaginaceae</taxon>
        <taxon>Moesziomyces</taxon>
    </lineage>
</organism>
<sequence>MFGVPVQQLPSAWLAAVTSPTCAWSASIAVLLCLVPPARALTVRILCEVYSAVVHRPFVSAPIAFLFSAKDGPLPKSDSLWSRLQAATTLQWRAKHAGLRHERHIDWTQPDQPQEGDMIEAWDRIAEWDSACFHPHKLEQLRRFGDSLADDALARLDLLPAVEPPSTDTLRRIFDEASKQVPGSDQPTECRTFWQSIDRRPPPGAGALGLDWYRSQYNPEEVQGLPHWPQHPSSNQKEPVASLPVWSPSGSECIDAGNGLEELRAEAEIIRRGQDVFYRYAGPILTVLLHFSLAGGFASPRITEVLKQTAYLVPSSASVPGQDMPKSASASLPTIEDLRRVFKADKARADRTWDRLLETTQFVLDVMEHADSLHPPSSPAATPARATTSSEDQAASSSSPESGGDGWQSAVRVRLLHANVRRRVLKMAERRKASSSPGGQAIYDVEKNGVPINQEDLLGTLCAFSSAPLAMLQKIGITPTAQEREDYIALWRHVGFYMGIEPPLLRRAFKDAHTADRTLWCTILHLFSKVEVLDSQAVGGKGSSGPRMQGPTIPVLIACADRPPFHTPLSAHVAIARRLIGKSLADALALPASSAKREVLTDIAFLGMRVPIAFGSIYPRRSWERRRLQLARPLLRRLIVFSFGDKRTKFEMPPHQGAAAAEAAAAAESRPTEGERVNVQTQSRNHQEVPVDKEANLQLVRQWRWLMREMIAVMAASALLVVAGAAAACYRLFASSQSGK</sequence>
<evidence type="ECO:0000256" key="2">
    <source>
        <dbReference type="SAM" id="Phobius"/>
    </source>
</evidence>
<dbReference type="InterPro" id="IPR018713">
    <property type="entry name" value="MPAB/Lcp_cat_dom"/>
</dbReference>
<feature type="region of interest" description="Disordered" evidence="1">
    <location>
        <begin position="667"/>
        <end position="688"/>
    </location>
</feature>
<feature type="domain" description="ER-bound oxygenase mpaB/mpaB'/Rubber oxygenase catalytic" evidence="3">
    <location>
        <begin position="349"/>
        <end position="601"/>
    </location>
</feature>
<keyword evidence="2" id="KW-0472">Membrane</keyword>
<proteinExistence type="predicted"/>
<dbReference type="Pfam" id="PF09995">
    <property type="entry name" value="MPAB_Lcp_cat"/>
    <property type="match status" value="1"/>
</dbReference>
<gene>
    <name evidence="4" type="ORF">PANT_14d00005</name>
</gene>
<dbReference type="GO" id="GO:0016491">
    <property type="term" value="F:oxidoreductase activity"/>
    <property type="evidence" value="ECO:0007669"/>
    <property type="project" value="InterPro"/>
</dbReference>
<evidence type="ECO:0000256" key="1">
    <source>
        <dbReference type="SAM" id="MobiDB-lite"/>
    </source>
</evidence>
<name>M9MGA6_PSEA3</name>
<accession>M9MGA6</accession>
<reference evidence="5" key="1">
    <citation type="journal article" date="2013" name="Genome Announc.">
        <title>Genome sequence of the basidiomycetous yeast Pseudozyma antarctica T-34, a producer of the glycolipid biosurfactants mannosylerythritol lipids.</title>
        <authorList>
            <person name="Morita T."/>
            <person name="Koike H."/>
            <person name="Koyama Y."/>
            <person name="Hagiwara H."/>
            <person name="Ito E."/>
            <person name="Fukuoka T."/>
            <person name="Imura T."/>
            <person name="Machida M."/>
            <person name="Kitamoto D."/>
        </authorList>
    </citation>
    <scope>NUCLEOTIDE SEQUENCE [LARGE SCALE GENOMIC DNA]</scope>
    <source>
        <strain evidence="5">T-34</strain>
    </source>
</reference>
<feature type="transmembrane region" description="Helical" evidence="2">
    <location>
        <begin position="711"/>
        <end position="733"/>
    </location>
</feature>
<evidence type="ECO:0000313" key="4">
    <source>
        <dbReference type="EMBL" id="GAC75032.1"/>
    </source>
</evidence>
<dbReference type="STRING" id="1151754.M9MGA6"/>
<dbReference type="PANTHER" id="PTHR37539:SF1">
    <property type="entry name" value="ER-BOUND OXYGENASE MPAB_MPAB'_RUBBER OXYGENASE CATALYTIC DOMAIN-CONTAINING PROTEIN"/>
    <property type="match status" value="1"/>
</dbReference>
<dbReference type="Proteomes" id="UP000011976">
    <property type="component" value="Unassembled WGS sequence"/>
</dbReference>